<evidence type="ECO:0000313" key="3">
    <source>
        <dbReference type="Proteomes" id="UP000521943"/>
    </source>
</evidence>
<dbReference type="AlphaFoldDB" id="A0A8H6HAC3"/>
<organism evidence="2 3">
    <name type="scientific">Ephemerocybe angulata</name>
    <dbReference type="NCBI Taxonomy" id="980116"/>
    <lineage>
        <taxon>Eukaryota</taxon>
        <taxon>Fungi</taxon>
        <taxon>Dikarya</taxon>
        <taxon>Basidiomycota</taxon>
        <taxon>Agaricomycotina</taxon>
        <taxon>Agaricomycetes</taxon>
        <taxon>Agaricomycetidae</taxon>
        <taxon>Agaricales</taxon>
        <taxon>Agaricineae</taxon>
        <taxon>Psathyrellaceae</taxon>
        <taxon>Ephemerocybe</taxon>
    </lineage>
</organism>
<feature type="region of interest" description="Disordered" evidence="1">
    <location>
        <begin position="461"/>
        <end position="482"/>
    </location>
</feature>
<sequence length="482" mass="55491">MSTHRQPTYGYLLSARREDVVRMVLRDYRSLVNKYWIVSEFYEDATACFCDAIFRHLPPGSGQLVVRDVQYVVDCNPIIYALGRRCVLAKRVRAEIKAAWRVLLNYVELLVLDLEEAGRADLVSHLDLIIARLVACSLRVHTSSMSKTINTKRDSAPVLLGTLESLEAIVDEAISIRVSTTDLLIGSLEAEKEIFEICLAQLEPLVNDQLVSTDWNLLVNFLEVRALYKRTAKRTNHCTITLLRTDIHFEMISKAVIEMRGSSSVRCRLIHKLADDILARNCPEATIDAVVFRRDDLVYWFTLNPVQYWLSVSRFRLPLLGLYGRHGIHPLRRYESPLVCCDRPTYCHLHIEEALKRPPEEDIHPHLTEPLVARSPSPLPPCGCQRERRVLTSFTAACVPFRLPVAHLTCMCILATRIIITLERLWWADEDVEWKHDRQSPVQSVMSNYRSNIRRGFRLPTRRDRASHQRAGEGWWPPCPHL</sequence>
<protein>
    <submittedName>
        <fullName evidence="2">Uncharacterized protein</fullName>
    </submittedName>
</protein>
<accession>A0A8H6HAC3</accession>
<evidence type="ECO:0000256" key="1">
    <source>
        <dbReference type="SAM" id="MobiDB-lite"/>
    </source>
</evidence>
<name>A0A8H6HAC3_9AGAR</name>
<keyword evidence="3" id="KW-1185">Reference proteome</keyword>
<evidence type="ECO:0000313" key="2">
    <source>
        <dbReference type="EMBL" id="KAF6742477.1"/>
    </source>
</evidence>
<dbReference type="Proteomes" id="UP000521943">
    <property type="component" value="Unassembled WGS sequence"/>
</dbReference>
<feature type="compositionally biased region" description="Basic and acidic residues" evidence="1">
    <location>
        <begin position="461"/>
        <end position="471"/>
    </location>
</feature>
<dbReference type="EMBL" id="JACGCI010000182">
    <property type="protein sequence ID" value="KAF6742477.1"/>
    <property type="molecule type" value="Genomic_DNA"/>
</dbReference>
<proteinExistence type="predicted"/>
<reference evidence="2 3" key="1">
    <citation type="submission" date="2020-07" db="EMBL/GenBank/DDBJ databases">
        <title>Comparative genomics of pyrophilous fungi reveals a link between fire events and developmental genes.</title>
        <authorList>
            <consortium name="DOE Joint Genome Institute"/>
            <person name="Steindorff A.S."/>
            <person name="Carver A."/>
            <person name="Calhoun S."/>
            <person name="Stillman K."/>
            <person name="Liu H."/>
            <person name="Lipzen A."/>
            <person name="Pangilinan J."/>
            <person name="Labutti K."/>
            <person name="Bruns T.D."/>
            <person name="Grigoriev I.V."/>
        </authorList>
    </citation>
    <scope>NUCLEOTIDE SEQUENCE [LARGE SCALE GENOMIC DNA]</scope>
    <source>
        <strain evidence="2 3">CBS 144469</strain>
    </source>
</reference>
<gene>
    <name evidence="2" type="ORF">DFP72DRAFT_860412</name>
</gene>
<comment type="caution">
    <text evidence="2">The sequence shown here is derived from an EMBL/GenBank/DDBJ whole genome shotgun (WGS) entry which is preliminary data.</text>
</comment>